<accession>A0ABZ0HSG6</accession>
<name>A0ABZ0HSG6_9HYPH</name>
<dbReference type="RefSeq" id="WP_407338949.1">
    <property type="nucleotide sequence ID" value="NZ_CP136862.1"/>
</dbReference>
<protein>
    <submittedName>
        <fullName evidence="1">Rhamnan synthesis F family protein</fullName>
    </submittedName>
</protein>
<proteinExistence type="predicted"/>
<evidence type="ECO:0000313" key="2">
    <source>
        <dbReference type="Proteomes" id="UP001626536"/>
    </source>
</evidence>
<dbReference type="Pfam" id="PF05045">
    <property type="entry name" value="RgpF"/>
    <property type="match status" value="1"/>
</dbReference>
<gene>
    <name evidence="1" type="ORF">RZS28_17185</name>
</gene>
<organism evidence="1 2">
    <name type="scientific">Methylocapsa polymorpha</name>
    <dbReference type="NCBI Taxonomy" id="3080828"/>
    <lineage>
        <taxon>Bacteria</taxon>
        <taxon>Pseudomonadati</taxon>
        <taxon>Pseudomonadota</taxon>
        <taxon>Alphaproteobacteria</taxon>
        <taxon>Hyphomicrobiales</taxon>
        <taxon>Beijerinckiaceae</taxon>
        <taxon>Methylocapsa</taxon>
    </lineage>
</organism>
<sequence length="814" mass="94214">MRLIHIITYLGSLQASAFQWLLRHPKTAGKYIYKSGLFDYSWYLNQYSESQSSKLKLIEDYLYRAGGRSPHPLFDSIWYASTYADVKASKLDPLVHYLQIGARLGRSPSPLFDGRWYQDNYQDVKLAGANPLIHYLKHGWREGRNPHPLFDTKWYQEQSPAVRSSSLDPLTHYVTEGWRLGLSPHPLFDPKLYRKSYPKSAGLNPLLHYLLAGSHEPLLTHFLFDPAWYLLENQDVAKAGLPPLLHYLRSGWKEKRNPMQLFDAAWYLERYPDIAESGINPFLHYLKAGWTEKRSPHPLFDGKWYLEHYPDVARAEVNPLLHYLCVGWIEKRSPHPLFDAQWYLAQYPDIAQGRLNPLQHYVQSGWREARSPHPLFDSNWYLKQYPDVARAGLDPLRHYLASGWRENRNPGPFFNTSWYISNYNYKGDDCPLSYYLSLSKPNHQMPHPLFDADWYVNAYGPEIDTTVNCYVDYVTAGIDVGRLPNPHYDSILNFIGEIPDARSDAARNAFEKMLLIKGAEAKFRRIVEEQFGVLDTHYEVWQTPDTLEDKVVCLFGAYAPNGYLPRSTLYFLSALKRHGIAVIMIAATQNSGKPYADDAIECEGLISRDNFGFDFAGWALGLHLMPSIWRAHTIIFANDSIFGPLTEAAFGNLLERIRTSSADYVGLTESWQIEHHYQSYFFALKSNAIRHHGVKTFWRNIRSFDDKDQVIQRYEVKMLEVMTYLGLKSEVLFPVSSLSSKEDVNPTLDNWRDLIERGFPFVKVQVLRDDISGIDKAGWQRHVVIDPALKPLVMERLDSRIEQNRKAKIMRLGK</sequence>
<dbReference type="EMBL" id="CP136862">
    <property type="protein sequence ID" value="WOJ89504.1"/>
    <property type="molecule type" value="Genomic_DNA"/>
</dbReference>
<reference evidence="1 2" key="1">
    <citation type="submission" date="2023-10" db="EMBL/GenBank/DDBJ databases">
        <title>Novel methanotroph of the genus Methylocapsa from a subarctic wetland.</title>
        <authorList>
            <person name="Belova S.E."/>
            <person name="Oshkin I.Y."/>
            <person name="Miroshnikov K."/>
            <person name="Dedysh S.N."/>
        </authorList>
    </citation>
    <scope>NUCLEOTIDE SEQUENCE [LARGE SCALE GENOMIC DNA]</scope>
    <source>
        <strain evidence="1 2">RX1</strain>
    </source>
</reference>
<dbReference type="InterPro" id="IPR007739">
    <property type="entry name" value="RgpF"/>
</dbReference>
<evidence type="ECO:0000313" key="1">
    <source>
        <dbReference type="EMBL" id="WOJ89504.1"/>
    </source>
</evidence>
<dbReference type="Proteomes" id="UP001626536">
    <property type="component" value="Chromosome"/>
</dbReference>
<keyword evidence="2" id="KW-1185">Reference proteome</keyword>